<dbReference type="EMBL" id="UYSL01001425">
    <property type="protein sequence ID" value="VDL65216.1"/>
    <property type="molecule type" value="Genomic_DNA"/>
</dbReference>
<dbReference type="PANTHER" id="PTHR22955:SF77">
    <property type="entry name" value="ASPARTIC PUTATIVE DOMAIN-CONTAINING PROTEIN-RELATED"/>
    <property type="match status" value="1"/>
</dbReference>
<accession>A0A0N4XGJ5</accession>
<keyword evidence="3" id="KW-1185">Reference proteome</keyword>
<name>A0A0N4XGJ5_NIPBR</name>
<evidence type="ECO:0000256" key="1">
    <source>
        <dbReference type="SAM" id="Coils"/>
    </source>
</evidence>
<dbReference type="Proteomes" id="UP000271162">
    <property type="component" value="Unassembled WGS sequence"/>
</dbReference>
<evidence type="ECO:0000313" key="3">
    <source>
        <dbReference type="Proteomes" id="UP000271162"/>
    </source>
</evidence>
<dbReference type="PANTHER" id="PTHR22955">
    <property type="entry name" value="RETROTRANSPOSON"/>
    <property type="match status" value="1"/>
</dbReference>
<gene>
    <name evidence="2" type="ORF">NBR_LOCUS1648</name>
</gene>
<proteinExistence type="predicted"/>
<dbReference type="AlphaFoldDB" id="A0A0N4XGJ5"/>
<feature type="coiled-coil region" evidence="1">
    <location>
        <begin position="240"/>
        <end position="267"/>
    </location>
</feature>
<protein>
    <submittedName>
        <fullName evidence="4">RNase H domain-containing protein</fullName>
    </submittedName>
</protein>
<keyword evidence="1" id="KW-0175">Coiled coil</keyword>
<sequence>MVHIFSDSQIALSWLGLPPHNANAGRLVHNRLKEIRNIVDSLHFEGIAVNFRYIATAENPADAGTRGLTGDQLNGHIWWTGPAFLCQPEDQWSCPSYELRQEYTSDTMRHQATITVLGTETPQASEKHKEKPNEAETPLIDLTRFSNFLKAKRVVATVFIAIKKFMKALPLTRISTMVTKAKWLHDSPDNDSVAKSQIIRKARIHIIQDHQAKYLTQTYRNNCDAITAQVQTEHPSSGMTAAERRDTELLQEQLQQATNQVLSALNTLTTTVDANMPNLQEEEKTQLNDYLEMVQDTVERATIQRIWINAHLKLLPTMPESI</sequence>
<reference evidence="2 3" key="2">
    <citation type="submission" date="2018-11" db="EMBL/GenBank/DDBJ databases">
        <authorList>
            <consortium name="Pathogen Informatics"/>
        </authorList>
    </citation>
    <scope>NUCLEOTIDE SEQUENCE [LARGE SCALE GENOMIC DNA]</scope>
</reference>
<evidence type="ECO:0000313" key="2">
    <source>
        <dbReference type="EMBL" id="VDL65216.1"/>
    </source>
</evidence>
<reference evidence="4" key="1">
    <citation type="submission" date="2017-02" db="UniProtKB">
        <authorList>
            <consortium name="WormBaseParasite"/>
        </authorList>
    </citation>
    <scope>IDENTIFICATION</scope>
</reference>
<organism evidence="4">
    <name type="scientific">Nippostrongylus brasiliensis</name>
    <name type="common">Rat hookworm</name>
    <dbReference type="NCBI Taxonomy" id="27835"/>
    <lineage>
        <taxon>Eukaryota</taxon>
        <taxon>Metazoa</taxon>
        <taxon>Ecdysozoa</taxon>
        <taxon>Nematoda</taxon>
        <taxon>Chromadorea</taxon>
        <taxon>Rhabditida</taxon>
        <taxon>Rhabditina</taxon>
        <taxon>Rhabditomorpha</taxon>
        <taxon>Strongyloidea</taxon>
        <taxon>Heligmosomidae</taxon>
        <taxon>Nippostrongylus</taxon>
    </lineage>
</organism>
<evidence type="ECO:0000313" key="4">
    <source>
        <dbReference type="WBParaSite" id="NBR_0000164701-mRNA-1"/>
    </source>
</evidence>
<dbReference type="WBParaSite" id="NBR_0000164701-mRNA-1">
    <property type="protein sequence ID" value="NBR_0000164701-mRNA-1"/>
    <property type="gene ID" value="NBR_0000164701"/>
</dbReference>